<protein>
    <submittedName>
        <fullName evidence="2">Uncharacterized protein</fullName>
    </submittedName>
</protein>
<keyword evidence="1" id="KW-0812">Transmembrane</keyword>
<sequence>SHYYHLWKKHNTGNAEAGKAGSVSGASYSVHAGIAATLSLLVVLAVGPAVFALISVPAPTNSCRFWYAMSSEKKRCRNLNVGRCFGLYCQQLRITSNTLSGQASGWASRWPDSIIAIISAPIRSA</sequence>
<reference evidence="2" key="1">
    <citation type="submission" date="2024-04" db="UniProtKB">
        <authorList>
            <consortium name="EnsemblMetazoa"/>
        </authorList>
    </citation>
    <scope>IDENTIFICATION</scope>
    <source>
        <strain evidence="2">EBRO</strain>
    </source>
</reference>
<name>A0AAG5DLU3_ANOAO</name>
<feature type="transmembrane region" description="Helical" evidence="1">
    <location>
        <begin position="32"/>
        <end position="54"/>
    </location>
</feature>
<keyword evidence="1" id="KW-0472">Membrane</keyword>
<keyword evidence="3" id="KW-1185">Reference proteome</keyword>
<proteinExistence type="predicted"/>
<organism evidence="2 3">
    <name type="scientific">Anopheles atroparvus</name>
    <name type="common">European mosquito</name>
    <dbReference type="NCBI Taxonomy" id="41427"/>
    <lineage>
        <taxon>Eukaryota</taxon>
        <taxon>Metazoa</taxon>
        <taxon>Ecdysozoa</taxon>
        <taxon>Arthropoda</taxon>
        <taxon>Hexapoda</taxon>
        <taxon>Insecta</taxon>
        <taxon>Pterygota</taxon>
        <taxon>Neoptera</taxon>
        <taxon>Endopterygota</taxon>
        <taxon>Diptera</taxon>
        <taxon>Nematocera</taxon>
        <taxon>Culicoidea</taxon>
        <taxon>Culicidae</taxon>
        <taxon>Anophelinae</taxon>
        <taxon>Anopheles</taxon>
    </lineage>
</organism>
<dbReference type="Proteomes" id="UP000075880">
    <property type="component" value="Unassembled WGS sequence"/>
</dbReference>
<evidence type="ECO:0000313" key="3">
    <source>
        <dbReference type="Proteomes" id="UP000075880"/>
    </source>
</evidence>
<evidence type="ECO:0000313" key="2">
    <source>
        <dbReference type="EnsemblMetazoa" id="ENSAATROPP011749"/>
    </source>
</evidence>
<dbReference type="EnsemblMetazoa" id="ENSAATROPT012938">
    <property type="protein sequence ID" value="ENSAATROPP011749"/>
    <property type="gene ID" value="ENSAATROPG010537"/>
</dbReference>
<keyword evidence="1" id="KW-1133">Transmembrane helix</keyword>
<accession>A0AAG5DLU3</accession>
<evidence type="ECO:0000256" key="1">
    <source>
        <dbReference type="SAM" id="Phobius"/>
    </source>
</evidence>
<dbReference type="AlphaFoldDB" id="A0AAG5DLU3"/>